<dbReference type="Pfam" id="PF00005">
    <property type="entry name" value="ABC_tran"/>
    <property type="match status" value="1"/>
</dbReference>
<dbReference type="SUPFAM" id="SSF52540">
    <property type="entry name" value="P-loop containing nucleoside triphosphate hydrolases"/>
    <property type="match status" value="1"/>
</dbReference>
<evidence type="ECO:0000256" key="2">
    <source>
        <dbReference type="ARBA" id="ARBA00022741"/>
    </source>
</evidence>
<dbReference type="GO" id="GO:0016887">
    <property type="term" value="F:ATP hydrolysis activity"/>
    <property type="evidence" value="ECO:0007669"/>
    <property type="project" value="InterPro"/>
</dbReference>
<evidence type="ECO:0000259" key="4">
    <source>
        <dbReference type="PROSITE" id="PS50893"/>
    </source>
</evidence>
<accession>A0A7X6CZ99</accession>
<dbReference type="GO" id="GO:0022857">
    <property type="term" value="F:transmembrane transporter activity"/>
    <property type="evidence" value="ECO:0007669"/>
    <property type="project" value="TreeGrafter"/>
</dbReference>
<dbReference type="GO" id="GO:0005524">
    <property type="term" value="F:ATP binding"/>
    <property type="evidence" value="ECO:0007669"/>
    <property type="project" value="UniProtKB-KW"/>
</dbReference>
<feature type="domain" description="ABC transporter" evidence="4">
    <location>
        <begin position="2"/>
        <end position="232"/>
    </location>
</feature>
<dbReference type="PANTHER" id="PTHR24220:SF689">
    <property type="entry name" value="LIPOPROTEIN-RELEASING SYSTEM ATP-BINDING PROTEIN LOLD"/>
    <property type="match status" value="1"/>
</dbReference>
<keyword evidence="2" id="KW-0547">Nucleotide-binding</keyword>
<dbReference type="InterPro" id="IPR015854">
    <property type="entry name" value="ABC_transpr_LolD-like"/>
</dbReference>
<keyword evidence="6" id="KW-1185">Reference proteome</keyword>
<evidence type="ECO:0000256" key="3">
    <source>
        <dbReference type="ARBA" id="ARBA00022840"/>
    </source>
</evidence>
<evidence type="ECO:0000313" key="6">
    <source>
        <dbReference type="Proteomes" id="UP000578686"/>
    </source>
</evidence>
<keyword evidence="3 5" id="KW-0067">ATP-binding</keyword>
<sequence>MLWTRELHCVREGTTALQDVELSVAKGEIVALTGPRGSGKTTLLGCLAGLLPHRGEVWFDDIPVHELPAGVRDRLRRERFGRVSDTPELLPELTGWENVALPLLLNGTGHRKARRAATEWLERLDAGDCARKRPAQLPRHRQQRVAIARALVHGPAVLFADEPAAPLHQGDRVQALRTLVAAARSHDITTVITGREEEVAPLADRAVRLLDGRITGTDDPTSATGSACSLSA</sequence>
<proteinExistence type="inferred from homology"/>
<dbReference type="InterPro" id="IPR003593">
    <property type="entry name" value="AAA+_ATPase"/>
</dbReference>
<name>A0A7X6CZ99_9ACTN</name>
<protein>
    <submittedName>
        <fullName evidence="5">ATP-binding cassette domain-containing protein</fullName>
    </submittedName>
</protein>
<dbReference type="Proteomes" id="UP000578686">
    <property type="component" value="Unassembled WGS sequence"/>
</dbReference>
<dbReference type="Gene3D" id="3.40.50.300">
    <property type="entry name" value="P-loop containing nucleotide triphosphate hydrolases"/>
    <property type="match status" value="1"/>
</dbReference>
<dbReference type="SMART" id="SM00382">
    <property type="entry name" value="AAA"/>
    <property type="match status" value="1"/>
</dbReference>
<dbReference type="InterPro" id="IPR003439">
    <property type="entry name" value="ABC_transporter-like_ATP-bd"/>
</dbReference>
<dbReference type="PROSITE" id="PS50893">
    <property type="entry name" value="ABC_TRANSPORTER_2"/>
    <property type="match status" value="1"/>
</dbReference>
<dbReference type="InterPro" id="IPR027417">
    <property type="entry name" value="P-loop_NTPase"/>
</dbReference>
<comment type="caution">
    <text evidence="5">The sequence shown here is derived from an EMBL/GenBank/DDBJ whole genome shotgun (WGS) entry which is preliminary data.</text>
</comment>
<evidence type="ECO:0000313" key="5">
    <source>
        <dbReference type="EMBL" id="NJQ05304.1"/>
    </source>
</evidence>
<reference evidence="5 6" key="1">
    <citation type="submission" date="2020-03" db="EMBL/GenBank/DDBJ databases">
        <title>Draft genome of Streptomyces sp. ventii, isolated from the Axial Seamount in the Pacific Ocean, and resequencing of the two type strains Streptomyces lonarensis strain NCL 716 and Streptomyces bohaiensis strain 11A07.</title>
        <authorList>
            <person name="Loughran R.M."/>
            <person name="Pfannmuller K.M."/>
            <person name="Wasson B.J."/>
            <person name="Deadmond M.C."/>
            <person name="Paddock B.E."/>
            <person name="Koyack M.J."/>
            <person name="Gallegos D.A."/>
            <person name="Mitchell E.A."/>
            <person name="Ushijima B."/>
            <person name="Saw J.H."/>
            <person name="Mcphail K.L."/>
            <person name="Videau P."/>
        </authorList>
    </citation>
    <scope>NUCLEOTIDE SEQUENCE [LARGE SCALE GENOMIC DNA]</scope>
    <source>
        <strain evidence="5 6">NCL716</strain>
    </source>
</reference>
<gene>
    <name evidence="5" type="ORF">HCN56_06870</name>
</gene>
<comment type="similarity">
    <text evidence="1">Belongs to the ABC transporter superfamily.</text>
</comment>
<dbReference type="PANTHER" id="PTHR24220">
    <property type="entry name" value="IMPORT ATP-BINDING PROTEIN"/>
    <property type="match status" value="1"/>
</dbReference>
<dbReference type="AlphaFoldDB" id="A0A7X6CZ99"/>
<dbReference type="GO" id="GO:0005886">
    <property type="term" value="C:plasma membrane"/>
    <property type="evidence" value="ECO:0007669"/>
    <property type="project" value="TreeGrafter"/>
</dbReference>
<dbReference type="EMBL" id="JAAVJD010000032">
    <property type="protein sequence ID" value="NJQ05304.1"/>
    <property type="molecule type" value="Genomic_DNA"/>
</dbReference>
<dbReference type="RefSeq" id="WP_167968609.1">
    <property type="nucleotide sequence ID" value="NZ_BHZG01000161.1"/>
</dbReference>
<evidence type="ECO:0000256" key="1">
    <source>
        <dbReference type="ARBA" id="ARBA00005417"/>
    </source>
</evidence>
<organism evidence="5 6">
    <name type="scientific">Streptomyces lonarensis</name>
    <dbReference type="NCBI Taxonomy" id="700599"/>
    <lineage>
        <taxon>Bacteria</taxon>
        <taxon>Bacillati</taxon>
        <taxon>Actinomycetota</taxon>
        <taxon>Actinomycetes</taxon>
        <taxon>Kitasatosporales</taxon>
        <taxon>Streptomycetaceae</taxon>
        <taxon>Streptomyces</taxon>
    </lineage>
</organism>